<dbReference type="eggNOG" id="ENOG502R2UG">
    <property type="taxonomic scope" value="Eukaryota"/>
</dbReference>
<dbReference type="RefSeq" id="XP_011389868.1">
    <property type="nucleotide sequence ID" value="XM_011391566.1"/>
</dbReference>
<keyword evidence="3" id="KW-1185">Reference proteome</keyword>
<dbReference type="EMBL" id="CM003148">
    <property type="protein sequence ID" value="KIS68293.1"/>
    <property type="molecule type" value="Genomic_DNA"/>
</dbReference>
<dbReference type="OrthoDB" id="2543625at2759"/>
<accession>A0A0D1CNP2</accession>
<dbReference type="AlphaFoldDB" id="A0A0D1CNP2"/>
<dbReference type="STRING" id="237631.A0A0D1CNP2"/>
<feature type="signal peptide" evidence="1">
    <location>
        <begin position="1"/>
        <end position="19"/>
    </location>
</feature>
<sequence>MKFTILSIMALAAAVSVSALPSDSAAVRAREVDPMAQFASLHMLERRGLSNGKKCKEDSQCDSDFCKNPGWFRSNVCEAKLTNGHECDHDNHCVSGYCKRTSRFRAKKCETNTIPNGSLRKGATCDRNAECKSQICEDILGFKKCVTKETGESCSTNDNCDSGFCFIKPKGANHRCLAVNLAHGKHCVDNVQCASKKCNNICE</sequence>
<gene>
    <name evidence="2" type="ORF">UMAG_03392</name>
</gene>
<proteinExistence type="predicted"/>
<dbReference type="GeneID" id="23563855"/>
<dbReference type="Proteomes" id="UP000000561">
    <property type="component" value="Chromosome 9"/>
</dbReference>
<evidence type="ECO:0000256" key="1">
    <source>
        <dbReference type="SAM" id="SignalP"/>
    </source>
</evidence>
<evidence type="ECO:0000313" key="3">
    <source>
        <dbReference type="Proteomes" id="UP000000561"/>
    </source>
</evidence>
<name>A0A0D1CNP2_MYCMD</name>
<protein>
    <submittedName>
        <fullName evidence="2">Uncharacterized protein</fullName>
    </submittedName>
</protein>
<reference evidence="2 3" key="1">
    <citation type="journal article" date="2006" name="Nature">
        <title>Insights from the genome of the biotrophic fungal plant pathogen Ustilago maydis.</title>
        <authorList>
            <person name="Kamper J."/>
            <person name="Kahmann R."/>
            <person name="Bolker M."/>
            <person name="Ma L.J."/>
            <person name="Brefort T."/>
            <person name="Saville B.J."/>
            <person name="Banuett F."/>
            <person name="Kronstad J.W."/>
            <person name="Gold S.E."/>
            <person name="Muller O."/>
            <person name="Perlin M.H."/>
            <person name="Wosten H.A."/>
            <person name="de Vries R."/>
            <person name="Ruiz-Herrera J."/>
            <person name="Reynaga-Pena C.G."/>
            <person name="Snetselaar K."/>
            <person name="McCann M."/>
            <person name="Perez-Martin J."/>
            <person name="Feldbrugge M."/>
            <person name="Basse C.W."/>
            <person name="Steinberg G."/>
            <person name="Ibeas J.I."/>
            <person name="Holloman W."/>
            <person name="Guzman P."/>
            <person name="Farman M."/>
            <person name="Stajich J.E."/>
            <person name="Sentandreu R."/>
            <person name="Gonzalez-Prieto J.M."/>
            <person name="Kennell J.C."/>
            <person name="Molina L."/>
            <person name="Schirawski J."/>
            <person name="Mendoza-Mendoza A."/>
            <person name="Greilinger D."/>
            <person name="Munch K."/>
            <person name="Rossel N."/>
            <person name="Scherer M."/>
            <person name="Vranes M."/>
            <person name="Ladendorf O."/>
            <person name="Vincon V."/>
            <person name="Fuchs U."/>
            <person name="Sandrock B."/>
            <person name="Meng S."/>
            <person name="Ho E.C."/>
            <person name="Cahill M.J."/>
            <person name="Boyce K.J."/>
            <person name="Klose J."/>
            <person name="Klosterman S.J."/>
            <person name="Deelstra H.J."/>
            <person name="Ortiz-Castellanos L."/>
            <person name="Li W."/>
            <person name="Sanchez-Alonso P."/>
            <person name="Schreier P.H."/>
            <person name="Hauser-Hahn I."/>
            <person name="Vaupel M."/>
            <person name="Koopmann E."/>
            <person name="Friedrich G."/>
            <person name="Voss H."/>
            <person name="Schluter T."/>
            <person name="Margolis J."/>
            <person name="Platt D."/>
            <person name="Swimmer C."/>
            <person name="Gnirke A."/>
            <person name="Chen F."/>
            <person name="Vysotskaia V."/>
            <person name="Mannhaupt G."/>
            <person name="Guldener U."/>
            <person name="Munsterkotter M."/>
            <person name="Haase D."/>
            <person name="Oesterheld M."/>
            <person name="Mewes H.W."/>
            <person name="Mauceli E.W."/>
            <person name="DeCaprio D."/>
            <person name="Wade C.M."/>
            <person name="Butler J."/>
            <person name="Young S."/>
            <person name="Jaffe D.B."/>
            <person name="Calvo S."/>
            <person name="Nusbaum C."/>
            <person name="Galagan J."/>
            <person name="Birren B.W."/>
        </authorList>
    </citation>
    <scope>NUCLEOTIDE SEQUENCE [LARGE SCALE GENOMIC DNA]</scope>
    <source>
        <strain evidence="3">DSM 14603 / FGSC 9021 / UM521</strain>
    </source>
</reference>
<dbReference type="KEGG" id="uma:UMAG_03392"/>
<dbReference type="InParanoid" id="A0A0D1CNP2"/>
<dbReference type="VEuPathDB" id="FungiDB:UMAG_03392"/>
<evidence type="ECO:0000313" key="2">
    <source>
        <dbReference type="EMBL" id="KIS68293.1"/>
    </source>
</evidence>
<feature type="chain" id="PRO_5002228844" evidence="1">
    <location>
        <begin position="20"/>
        <end position="203"/>
    </location>
</feature>
<organism evidence="2 3">
    <name type="scientific">Mycosarcoma maydis</name>
    <name type="common">Corn smut fungus</name>
    <name type="synonym">Ustilago maydis</name>
    <dbReference type="NCBI Taxonomy" id="5270"/>
    <lineage>
        <taxon>Eukaryota</taxon>
        <taxon>Fungi</taxon>
        <taxon>Dikarya</taxon>
        <taxon>Basidiomycota</taxon>
        <taxon>Ustilaginomycotina</taxon>
        <taxon>Ustilaginomycetes</taxon>
        <taxon>Ustilaginales</taxon>
        <taxon>Ustilaginaceae</taxon>
        <taxon>Mycosarcoma</taxon>
    </lineage>
</organism>
<keyword evidence="1" id="KW-0732">Signal</keyword>